<keyword evidence="1" id="KW-1185">Reference proteome</keyword>
<dbReference type="AlphaFoldDB" id="A0A914YS05"/>
<evidence type="ECO:0000313" key="1">
    <source>
        <dbReference type="Proteomes" id="UP000887577"/>
    </source>
</evidence>
<dbReference type="WBParaSite" id="PSU_v2.g20173.t1">
    <property type="protein sequence ID" value="PSU_v2.g20173.t1"/>
    <property type="gene ID" value="PSU_v2.g20173"/>
</dbReference>
<name>A0A914YS05_9BILA</name>
<evidence type="ECO:0000313" key="2">
    <source>
        <dbReference type="WBParaSite" id="PSU_v2.g20173.t1"/>
    </source>
</evidence>
<reference evidence="2" key="1">
    <citation type="submission" date="2022-11" db="UniProtKB">
        <authorList>
            <consortium name="WormBaseParasite"/>
        </authorList>
    </citation>
    <scope>IDENTIFICATION</scope>
</reference>
<dbReference type="Proteomes" id="UP000887577">
    <property type="component" value="Unplaced"/>
</dbReference>
<sequence length="169" mass="19179">MDTIAEQSNLSDLPANKEDDLMDTAEHEHFIAPTFTLATGNAFDAFDETTDNGQDLPEYYFQNCDGKSELHEVNVAGILHRCSDCIDDIKGEKPCAYCESEEHGITREKMWSSIPNCPDFVDFHETPIDGLKDYLIKLTELPGISRVLVYSHNGSRFDTHLDYRSLRQN</sequence>
<accession>A0A914YS05</accession>
<organism evidence="1 2">
    <name type="scientific">Panagrolaimus superbus</name>
    <dbReference type="NCBI Taxonomy" id="310955"/>
    <lineage>
        <taxon>Eukaryota</taxon>
        <taxon>Metazoa</taxon>
        <taxon>Ecdysozoa</taxon>
        <taxon>Nematoda</taxon>
        <taxon>Chromadorea</taxon>
        <taxon>Rhabditida</taxon>
        <taxon>Tylenchina</taxon>
        <taxon>Panagrolaimomorpha</taxon>
        <taxon>Panagrolaimoidea</taxon>
        <taxon>Panagrolaimidae</taxon>
        <taxon>Panagrolaimus</taxon>
    </lineage>
</organism>
<protein>
    <submittedName>
        <fullName evidence="2">Uncharacterized protein</fullName>
    </submittedName>
</protein>
<proteinExistence type="predicted"/>